<evidence type="ECO:0000313" key="1">
    <source>
        <dbReference type="EMBL" id="ANW95934.1"/>
    </source>
</evidence>
<dbReference type="EMBL" id="CP014224">
    <property type="protein sequence ID" value="ANW95934.1"/>
    <property type="molecule type" value="Genomic_DNA"/>
</dbReference>
<dbReference type="STRING" id="1790137.AXE80_06415"/>
<sequence>MIRYNNTQKQKKMLQSLINIATKHKCSISHHEFCGDFVIGLDKNNKHVFFYRERKEINLSKSIDLSKIKSCQAIKTRTITKANNGDFIVKIELNFKPIDKSFKEIKLELYNEENTELSGEIQLVDEWEKQINKLI</sequence>
<dbReference type="KEGG" id="wfu:AXE80_06415"/>
<organism evidence="1 2">
    <name type="scientific">Wenyingzhuangia fucanilytica</name>
    <dbReference type="NCBI Taxonomy" id="1790137"/>
    <lineage>
        <taxon>Bacteria</taxon>
        <taxon>Pseudomonadati</taxon>
        <taxon>Bacteroidota</taxon>
        <taxon>Flavobacteriia</taxon>
        <taxon>Flavobacteriales</taxon>
        <taxon>Flavobacteriaceae</taxon>
        <taxon>Wenyingzhuangia</taxon>
    </lineage>
</organism>
<accession>A0A1B1Y596</accession>
<proteinExistence type="predicted"/>
<protein>
    <submittedName>
        <fullName evidence="1">Uncharacterized protein</fullName>
    </submittedName>
</protein>
<reference evidence="1 2" key="1">
    <citation type="submission" date="2016-02" db="EMBL/GenBank/DDBJ databases">
        <authorList>
            <person name="Wen L."/>
            <person name="He K."/>
            <person name="Yang H."/>
        </authorList>
    </citation>
    <scope>NUCLEOTIDE SEQUENCE [LARGE SCALE GENOMIC DNA]</scope>
    <source>
        <strain evidence="1 2">CZ1127</strain>
    </source>
</reference>
<dbReference type="AlphaFoldDB" id="A0A1B1Y596"/>
<evidence type="ECO:0000313" key="2">
    <source>
        <dbReference type="Proteomes" id="UP000092967"/>
    </source>
</evidence>
<gene>
    <name evidence="1" type="ORF">AXE80_06415</name>
</gene>
<name>A0A1B1Y596_9FLAO</name>
<keyword evidence="2" id="KW-1185">Reference proteome</keyword>
<dbReference type="Proteomes" id="UP000092967">
    <property type="component" value="Chromosome"/>
</dbReference>